<dbReference type="InterPro" id="IPR027417">
    <property type="entry name" value="P-loop_NTPase"/>
</dbReference>
<evidence type="ECO:0000256" key="2">
    <source>
        <dbReference type="ARBA" id="ARBA00022679"/>
    </source>
</evidence>
<dbReference type="Gene3D" id="3.40.50.300">
    <property type="entry name" value="P-loop containing nucleotide triphosphate hydrolases"/>
    <property type="match status" value="1"/>
</dbReference>
<dbReference type="InterPro" id="IPR000863">
    <property type="entry name" value="Sulfotransferase_dom"/>
</dbReference>
<sequence length="185" mass="21532">NNTQRIFSTHTPFKFLSDSIRESKCKIIYICRNPLDQFISQRQFFLENKLGKDGVPLGLDETFDMFCEGTHPYGPFWEQMVGYWNAHLENPAKVLFLTYEELKHDISFNVKKIAKFLGRPFSSEEEEKGLIEEISRLCSFNSLKSLVFDQHLEVNKNGYVYDGVLKNSSFFRKGEVGDSTNYLTK</sequence>
<dbReference type="EMBL" id="KI630698">
    <property type="protein sequence ID" value="EYU34375.1"/>
    <property type="molecule type" value="Genomic_DNA"/>
</dbReference>
<evidence type="ECO:0000256" key="3">
    <source>
        <dbReference type="RuleBase" id="RU361155"/>
    </source>
</evidence>
<dbReference type="AlphaFoldDB" id="A0A022R684"/>
<dbReference type="GO" id="GO:0008146">
    <property type="term" value="F:sulfotransferase activity"/>
    <property type="evidence" value="ECO:0000318"/>
    <property type="project" value="GO_Central"/>
</dbReference>
<feature type="non-terminal residue" evidence="5">
    <location>
        <position position="1"/>
    </location>
</feature>
<dbReference type="EC" id="2.8.2.-" evidence="3"/>
<keyword evidence="6" id="KW-1185">Reference proteome</keyword>
<dbReference type="PANTHER" id="PTHR11783">
    <property type="entry name" value="SULFOTRANSFERASE SULT"/>
    <property type="match status" value="1"/>
</dbReference>
<evidence type="ECO:0000313" key="6">
    <source>
        <dbReference type="Proteomes" id="UP000030748"/>
    </source>
</evidence>
<comment type="similarity">
    <text evidence="1 3">Belongs to the sulfotransferase 1 family.</text>
</comment>
<keyword evidence="2 3" id="KW-0808">Transferase</keyword>
<proteinExistence type="inferred from homology"/>
<dbReference type="GO" id="GO:0051923">
    <property type="term" value="P:sulfation"/>
    <property type="evidence" value="ECO:0000318"/>
    <property type="project" value="GO_Central"/>
</dbReference>
<dbReference type="GO" id="GO:0005737">
    <property type="term" value="C:cytoplasm"/>
    <property type="evidence" value="ECO:0000318"/>
    <property type="project" value="GO_Central"/>
</dbReference>
<dbReference type="Pfam" id="PF00685">
    <property type="entry name" value="Sulfotransfer_1"/>
    <property type="match status" value="1"/>
</dbReference>
<evidence type="ECO:0000259" key="4">
    <source>
        <dbReference type="Pfam" id="PF00685"/>
    </source>
</evidence>
<name>A0A022R684_ERYGU</name>
<evidence type="ECO:0000313" key="5">
    <source>
        <dbReference type="EMBL" id="EYU34375.1"/>
    </source>
</evidence>
<dbReference type="SUPFAM" id="SSF52540">
    <property type="entry name" value="P-loop containing nucleoside triphosphate hydrolases"/>
    <property type="match status" value="1"/>
</dbReference>
<organism evidence="5 6">
    <name type="scientific">Erythranthe guttata</name>
    <name type="common">Yellow monkey flower</name>
    <name type="synonym">Mimulus guttatus</name>
    <dbReference type="NCBI Taxonomy" id="4155"/>
    <lineage>
        <taxon>Eukaryota</taxon>
        <taxon>Viridiplantae</taxon>
        <taxon>Streptophyta</taxon>
        <taxon>Embryophyta</taxon>
        <taxon>Tracheophyta</taxon>
        <taxon>Spermatophyta</taxon>
        <taxon>Magnoliopsida</taxon>
        <taxon>eudicotyledons</taxon>
        <taxon>Gunneridae</taxon>
        <taxon>Pentapetalae</taxon>
        <taxon>asterids</taxon>
        <taxon>lamiids</taxon>
        <taxon>Lamiales</taxon>
        <taxon>Phrymaceae</taxon>
        <taxon>Erythranthe</taxon>
    </lineage>
</organism>
<gene>
    <name evidence="5" type="ORF">MIMGU_mgv1a022394mg</name>
</gene>
<dbReference type="Proteomes" id="UP000030748">
    <property type="component" value="Unassembled WGS sequence"/>
</dbReference>
<evidence type="ECO:0000256" key="1">
    <source>
        <dbReference type="ARBA" id="ARBA00005771"/>
    </source>
</evidence>
<reference evidence="5 6" key="1">
    <citation type="journal article" date="2013" name="Proc. Natl. Acad. Sci. U.S.A.">
        <title>Fine-scale variation in meiotic recombination in Mimulus inferred from population shotgun sequencing.</title>
        <authorList>
            <person name="Hellsten U."/>
            <person name="Wright K.M."/>
            <person name="Jenkins J."/>
            <person name="Shu S."/>
            <person name="Yuan Y."/>
            <person name="Wessler S.R."/>
            <person name="Schmutz J."/>
            <person name="Willis J.H."/>
            <person name="Rokhsar D.S."/>
        </authorList>
    </citation>
    <scope>NUCLEOTIDE SEQUENCE [LARGE SCALE GENOMIC DNA]</scope>
    <source>
        <strain evidence="6">cv. DUN x IM62</strain>
    </source>
</reference>
<feature type="domain" description="Sulfotransferase" evidence="4">
    <location>
        <begin position="3"/>
        <end position="184"/>
    </location>
</feature>
<accession>A0A022R684</accession>
<protein>
    <recommendedName>
        <fullName evidence="3">Sulfotransferase</fullName>
        <ecNumber evidence="3">2.8.2.-</ecNumber>
    </recommendedName>
</protein>